<dbReference type="EMBL" id="QJJK01000001">
    <property type="protein sequence ID" value="PXW64848.1"/>
    <property type="molecule type" value="Genomic_DNA"/>
</dbReference>
<dbReference type="InterPro" id="IPR011008">
    <property type="entry name" value="Dimeric_a/b-barrel"/>
</dbReference>
<accession>A0A2V3UVV1</accession>
<comment type="caution">
    <text evidence="2">The sequence shown here is derived from an EMBL/GenBank/DDBJ whole genome shotgun (WGS) entry which is preliminary data.</text>
</comment>
<dbReference type="Pfam" id="PF07978">
    <property type="entry name" value="NIPSNAP"/>
    <property type="match status" value="1"/>
</dbReference>
<dbReference type="InterPro" id="IPR012577">
    <property type="entry name" value="NIPSNAP"/>
</dbReference>
<evidence type="ECO:0000313" key="3">
    <source>
        <dbReference type="Proteomes" id="UP000248021"/>
    </source>
</evidence>
<dbReference type="OrthoDB" id="9812037at2"/>
<dbReference type="Gene3D" id="3.30.70.100">
    <property type="match status" value="1"/>
</dbReference>
<gene>
    <name evidence="2" type="ORF">C7450_101607</name>
</gene>
<organism evidence="2 3">
    <name type="scientific">Chelatococcus asaccharovorans</name>
    <dbReference type="NCBI Taxonomy" id="28210"/>
    <lineage>
        <taxon>Bacteria</taxon>
        <taxon>Pseudomonadati</taxon>
        <taxon>Pseudomonadota</taxon>
        <taxon>Alphaproteobacteria</taxon>
        <taxon>Hyphomicrobiales</taxon>
        <taxon>Chelatococcaceae</taxon>
        <taxon>Chelatococcus</taxon>
    </lineage>
</organism>
<name>A0A2V3UVV1_9HYPH</name>
<dbReference type="RefSeq" id="WP_110372876.1">
    <property type="nucleotide sequence ID" value="NZ_JAHBRY010000001.1"/>
</dbReference>
<sequence length="105" mass="12171">MIYELRHYTPAPGKADALARRFEEHVFPLLAKYSFKVHDYWETTDGAREIWYVMEWADEAAMKAGWDMFRDDPAWAAAKAATETDGPLTAGLRSIVLKRPGYFRR</sequence>
<dbReference type="SUPFAM" id="SSF54909">
    <property type="entry name" value="Dimeric alpha+beta barrel"/>
    <property type="match status" value="1"/>
</dbReference>
<protein>
    <submittedName>
        <fullName evidence="2">NIPSNAP protein</fullName>
    </submittedName>
</protein>
<keyword evidence="3" id="KW-1185">Reference proteome</keyword>
<proteinExistence type="predicted"/>
<evidence type="ECO:0000313" key="2">
    <source>
        <dbReference type="EMBL" id="PXW64848.1"/>
    </source>
</evidence>
<feature type="domain" description="NIPSNAP" evidence="1">
    <location>
        <begin position="3"/>
        <end position="84"/>
    </location>
</feature>
<dbReference type="AlphaFoldDB" id="A0A2V3UVV1"/>
<dbReference type="Proteomes" id="UP000248021">
    <property type="component" value="Unassembled WGS sequence"/>
</dbReference>
<reference evidence="2 3" key="1">
    <citation type="submission" date="2018-05" db="EMBL/GenBank/DDBJ databases">
        <title>Genomic Encyclopedia of Type Strains, Phase IV (KMG-IV): sequencing the most valuable type-strain genomes for metagenomic binning, comparative biology and taxonomic classification.</title>
        <authorList>
            <person name="Goeker M."/>
        </authorList>
    </citation>
    <scope>NUCLEOTIDE SEQUENCE [LARGE SCALE GENOMIC DNA]</scope>
    <source>
        <strain evidence="2 3">DSM 6462</strain>
    </source>
</reference>
<evidence type="ECO:0000259" key="1">
    <source>
        <dbReference type="Pfam" id="PF07978"/>
    </source>
</evidence>